<sequence>MDEQPTQAQGQGEAQPPLPPPPPPPSVPESQSQGGEDEEEEEEEEEEAKNEDDELITKAQKLMEKITSSPDNPNPTVLHALASLFETQESSWVGGGAGGVGCVEMFEVSNAGSLEGINVAYFYFKNVTKI</sequence>
<proteinExistence type="predicted"/>
<organism evidence="2 3">
    <name type="scientific">Trema orientale</name>
    <name type="common">Charcoal tree</name>
    <name type="synonym">Celtis orientalis</name>
    <dbReference type="NCBI Taxonomy" id="63057"/>
    <lineage>
        <taxon>Eukaryota</taxon>
        <taxon>Viridiplantae</taxon>
        <taxon>Streptophyta</taxon>
        <taxon>Embryophyta</taxon>
        <taxon>Tracheophyta</taxon>
        <taxon>Spermatophyta</taxon>
        <taxon>Magnoliopsida</taxon>
        <taxon>eudicotyledons</taxon>
        <taxon>Gunneridae</taxon>
        <taxon>Pentapetalae</taxon>
        <taxon>rosids</taxon>
        <taxon>fabids</taxon>
        <taxon>Rosales</taxon>
        <taxon>Cannabaceae</taxon>
        <taxon>Trema</taxon>
    </lineage>
</organism>
<evidence type="ECO:0000313" key="3">
    <source>
        <dbReference type="Proteomes" id="UP000237000"/>
    </source>
</evidence>
<feature type="region of interest" description="Disordered" evidence="1">
    <location>
        <begin position="1"/>
        <end position="74"/>
    </location>
</feature>
<feature type="compositionally biased region" description="Acidic residues" evidence="1">
    <location>
        <begin position="35"/>
        <end position="54"/>
    </location>
</feature>
<dbReference type="STRING" id="63057.A0A2P5G181"/>
<gene>
    <name evidence="2" type="ORF">TorRG33x02_000860</name>
</gene>
<evidence type="ECO:0000313" key="2">
    <source>
        <dbReference type="EMBL" id="POO03782.1"/>
    </source>
</evidence>
<comment type="caution">
    <text evidence="2">The sequence shown here is derived from an EMBL/GenBank/DDBJ whole genome shotgun (WGS) entry which is preliminary data.</text>
</comment>
<dbReference type="EMBL" id="JXTC01000001">
    <property type="protein sequence ID" value="POO03782.1"/>
    <property type="molecule type" value="Genomic_DNA"/>
</dbReference>
<feature type="compositionally biased region" description="Low complexity" evidence="1">
    <location>
        <begin position="1"/>
        <end position="15"/>
    </location>
</feature>
<accession>A0A2P5G181</accession>
<dbReference type="OrthoDB" id="1420029at2759"/>
<feature type="compositionally biased region" description="Pro residues" evidence="1">
    <location>
        <begin position="16"/>
        <end position="27"/>
    </location>
</feature>
<keyword evidence="3" id="KW-1185">Reference proteome</keyword>
<evidence type="ECO:0000256" key="1">
    <source>
        <dbReference type="SAM" id="MobiDB-lite"/>
    </source>
</evidence>
<name>A0A2P5G181_TREOI</name>
<reference evidence="3" key="1">
    <citation type="submission" date="2016-06" db="EMBL/GenBank/DDBJ databases">
        <title>Parallel loss of symbiosis genes in relatives of nitrogen-fixing non-legume Parasponia.</title>
        <authorList>
            <person name="Van Velzen R."/>
            <person name="Holmer R."/>
            <person name="Bu F."/>
            <person name="Rutten L."/>
            <person name="Van Zeijl A."/>
            <person name="Liu W."/>
            <person name="Santuari L."/>
            <person name="Cao Q."/>
            <person name="Sharma T."/>
            <person name="Shen D."/>
            <person name="Roswanjaya Y."/>
            <person name="Wardhani T."/>
            <person name="Kalhor M.S."/>
            <person name="Jansen J."/>
            <person name="Van den Hoogen J."/>
            <person name="Gungor B."/>
            <person name="Hartog M."/>
            <person name="Hontelez J."/>
            <person name="Verver J."/>
            <person name="Yang W.-C."/>
            <person name="Schijlen E."/>
            <person name="Repin R."/>
            <person name="Schilthuizen M."/>
            <person name="Schranz E."/>
            <person name="Heidstra R."/>
            <person name="Miyata K."/>
            <person name="Fedorova E."/>
            <person name="Kohlen W."/>
            <person name="Bisseling T."/>
            <person name="Smit S."/>
            <person name="Geurts R."/>
        </authorList>
    </citation>
    <scope>NUCLEOTIDE SEQUENCE [LARGE SCALE GENOMIC DNA]</scope>
    <source>
        <strain evidence="3">cv. RG33-2</strain>
    </source>
</reference>
<dbReference type="InParanoid" id="A0A2P5G181"/>
<dbReference type="AlphaFoldDB" id="A0A2P5G181"/>
<dbReference type="Proteomes" id="UP000237000">
    <property type="component" value="Unassembled WGS sequence"/>
</dbReference>
<protein>
    <submittedName>
        <fullName evidence="2">Uncharacterized protein</fullName>
    </submittedName>
</protein>